<dbReference type="GO" id="GO:0016887">
    <property type="term" value="F:ATP hydrolysis activity"/>
    <property type="evidence" value="ECO:0007669"/>
    <property type="project" value="InterPro"/>
</dbReference>
<keyword evidence="8" id="KW-0046">Antibiotic resistance</keyword>
<evidence type="ECO:0000256" key="4">
    <source>
        <dbReference type="ARBA" id="ARBA00022741"/>
    </source>
</evidence>
<organism evidence="10 11">
    <name type="scientific">Nocardioides albertanoniae</name>
    <dbReference type="NCBI Taxonomy" id="1175486"/>
    <lineage>
        <taxon>Bacteria</taxon>
        <taxon>Bacillati</taxon>
        <taxon>Actinomycetota</taxon>
        <taxon>Actinomycetes</taxon>
        <taxon>Propionibacteriales</taxon>
        <taxon>Nocardioidaceae</taxon>
        <taxon>Nocardioides</taxon>
    </lineage>
</organism>
<dbReference type="InterPro" id="IPR017871">
    <property type="entry name" value="ABC_transporter-like_CS"/>
</dbReference>
<dbReference type="SUPFAM" id="SSF52540">
    <property type="entry name" value="P-loop containing nucleoside triphosphate hydrolases"/>
    <property type="match status" value="1"/>
</dbReference>
<keyword evidence="7" id="KW-0472">Membrane</keyword>
<keyword evidence="6" id="KW-1278">Translocase</keyword>
<dbReference type="AlphaFoldDB" id="A0A543AAT7"/>
<dbReference type="Proteomes" id="UP000320209">
    <property type="component" value="Unassembled WGS sequence"/>
</dbReference>
<evidence type="ECO:0000256" key="1">
    <source>
        <dbReference type="ARBA" id="ARBA00004202"/>
    </source>
</evidence>
<keyword evidence="2" id="KW-0813">Transport</keyword>
<keyword evidence="4" id="KW-0547">Nucleotide-binding</keyword>
<evidence type="ECO:0000256" key="6">
    <source>
        <dbReference type="ARBA" id="ARBA00022967"/>
    </source>
</evidence>
<sequence>MHQEREPAVVVDGLRKTYGTKVAVEEISLSVAEGEIFGILGPNGAGKTTTVESIAGLRVGDKGRIRVHGIDPWSDREALTKVLGVQLQESKLQPKITVREALELWSAFYPDPEPWPALAERLGLGDHLDQRFEKLSGGQQQRLSIALALVGKPRIVILDELTTGLDPRARREVWKMVENIRDRGVTVLLVTHFMEEAQSLCDRVAIVDRGRVRALDTPAALIDRASAATITTFVPSAPVDLEALRTLPGVASAHSENGTVAIEGAEGTALALMRALADQDVVPGRLRVEAGTLDSAYLDLTEDTTDDTMEKTR</sequence>
<evidence type="ECO:0000256" key="8">
    <source>
        <dbReference type="ARBA" id="ARBA00023251"/>
    </source>
</evidence>
<comment type="subcellular location">
    <subcellularLocation>
        <location evidence="1">Cell membrane</location>
        <topology evidence="1">Peripheral membrane protein</topology>
    </subcellularLocation>
</comment>
<dbReference type="CDD" id="cd03230">
    <property type="entry name" value="ABC_DR_subfamily_A"/>
    <property type="match status" value="1"/>
</dbReference>
<dbReference type="SMART" id="SM00382">
    <property type="entry name" value="AAA"/>
    <property type="match status" value="1"/>
</dbReference>
<evidence type="ECO:0000256" key="7">
    <source>
        <dbReference type="ARBA" id="ARBA00023136"/>
    </source>
</evidence>
<dbReference type="Pfam" id="PF00005">
    <property type="entry name" value="ABC_tran"/>
    <property type="match status" value="1"/>
</dbReference>
<feature type="domain" description="ABC transporter" evidence="9">
    <location>
        <begin position="9"/>
        <end position="234"/>
    </location>
</feature>
<dbReference type="EMBL" id="VFOV01000001">
    <property type="protein sequence ID" value="TQL69630.1"/>
    <property type="molecule type" value="Genomic_DNA"/>
</dbReference>
<dbReference type="PROSITE" id="PS50893">
    <property type="entry name" value="ABC_TRANSPORTER_2"/>
    <property type="match status" value="1"/>
</dbReference>
<dbReference type="PROSITE" id="PS00211">
    <property type="entry name" value="ABC_TRANSPORTER_1"/>
    <property type="match status" value="1"/>
</dbReference>
<dbReference type="PANTHER" id="PTHR42711">
    <property type="entry name" value="ABC TRANSPORTER ATP-BINDING PROTEIN"/>
    <property type="match status" value="1"/>
</dbReference>
<keyword evidence="5 10" id="KW-0067">ATP-binding</keyword>
<keyword evidence="3" id="KW-1003">Cell membrane</keyword>
<dbReference type="InterPro" id="IPR027417">
    <property type="entry name" value="P-loop_NTPase"/>
</dbReference>
<evidence type="ECO:0000313" key="10">
    <source>
        <dbReference type="EMBL" id="TQL69630.1"/>
    </source>
</evidence>
<evidence type="ECO:0000259" key="9">
    <source>
        <dbReference type="PROSITE" id="PS50893"/>
    </source>
</evidence>
<dbReference type="FunFam" id="3.40.50.300:FF:000589">
    <property type="entry name" value="ABC transporter, ATP-binding subunit"/>
    <property type="match status" value="1"/>
</dbReference>
<dbReference type="GO" id="GO:0005524">
    <property type="term" value="F:ATP binding"/>
    <property type="evidence" value="ECO:0007669"/>
    <property type="project" value="UniProtKB-KW"/>
</dbReference>
<dbReference type="Gene3D" id="3.40.50.300">
    <property type="entry name" value="P-loop containing nucleotide triphosphate hydrolases"/>
    <property type="match status" value="1"/>
</dbReference>
<dbReference type="InterPro" id="IPR003439">
    <property type="entry name" value="ABC_transporter-like_ATP-bd"/>
</dbReference>
<gene>
    <name evidence="10" type="ORF">FB381_3542</name>
</gene>
<dbReference type="RefSeq" id="WP_141781485.1">
    <property type="nucleotide sequence ID" value="NZ_VFOV01000001.1"/>
</dbReference>
<dbReference type="PANTHER" id="PTHR42711:SF16">
    <property type="entry name" value="ABC TRANSPORTER ATP-BINDING PROTEIN"/>
    <property type="match status" value="1"/>
</dbReference>
<dbReference type="OrthoDB" id="5193808at2"/>
<evidence type="ECO:0000313" key="11">
    <source>
        <dbReference type="Proteomes" id="UP000320209"/>
    </source>
</evidence>
<dbReference type="InterPro" id="IPR003593">
    <property type="entry name" value="AAA+_ATPase"/>
</dbReference>
<dbReference type="InterPro" id="IPR050763">
    <property type="entry name" value="ABC_transporter_ATP-binding"/>
</dbReference>
<evidence type="ECO:0000256" key="2">
    <source>
        <dbReference type="ARBA" id="ARBA00022448"/>
    </source>
</evidence>
<reference evidence="10 11" key="1">
    <citation type="submission" date="2019-06" db="EMBL/GenBank/DDBJ databases">
        <title>Sequencing the genomes of 1000 actinobacteria strains.</title>
        <authorList>
            <person name="Klenk H.-P."/>
        </authorList>
    </citation>
    <scope>NUCLEOTIDE SEQUENCE [LARGE SCALE GENOMIC DNA]</scope>
    <source>
        <strain evidence="10 11">DSM 25218</strain>
    </source>
</reference>
<evidence type="ECO:0000256" key="3">
    <source>
        <dbReference type="ARBA" id="ARBA00022475"/>
    </source>
</evidence>
<evidence type="ECO:0000256" key="5">
    <source>
        <dbReference type="ARBA" id="ARBA00022840"/>
    </source>
</evidence>
<dbReference type="GO" id="GO:0005886">
    <property type="term" value="C:plasma membrane"/>
    <property type="evidence" value="ECO:0007669"/>
    <property type="project" value="UniProtKB-SubCell"/>
</dbReference>
<name>A0A543AAT7_9ACTN</name>
<keyword evidence="11" id="KW-1185">Reference proteome</keyword>
<dbReference type="GO" id="GO:0046677">
    <property type="term" value="P:response to antibiotic"/>
    <property type="evidence" value="ECO:0007669"/>
    <property type="project" value="UniProtKB-KW"/>
</dbReference>
<proteinExistence type="predicted"/>
<protein>
    <submittedName>
        <fullName evidence="10">ABC-2 type transport system ATP-binding protein</fullName>
    </submittedName>
</protein>
<comment type="caution">
    <text evidence="10">The sequence shown here is derived from an EMBL/GenBank/DDBJ whole genome shotgun (WGS) entry which is preliminary data.</text>
</comment>
<accession>A0A543AAT7</accession>